<dbReference type="PROSITE" id="PS51194">
    <property type="entry name" value="HELICASE_CTER"/>
    <property type="match status" value="1"/>
</dbReference>
<dbReference type="EC" id="3.6.4.13" evidence="1"/>
<dbReference type="PANTHER" id="PTHR12131:SF1">
    <property type="entry name" value="ATP-DEPENDENT RNA HELICASE SUPV3L1, MITOCHONDRIAL-RELATED"/>
    <property type="match status" value="1"/>
</dbReference>
<proteinExistence type="predicted"/>
<keyword evidence="2" id="KW-0547">Nucleotide-binding</keyword>
<feature type="domain" description="Helicase C-terminal" evidence="8">
    <location>
        <begin position="316"/>
        <end position="474"/>
    </location>
</feature>
<evidence type="ECO:0000256" key="1">
    <source>
        <dbReference type="ARBA" id="ARBA00012552"/>
    </source>
</evidence>
<organism evidence="9 10">
    <name type="scientific">Candidatus Enterocloster excrementigallinarum</name>
    <dbReference type="NCBI Taxonomy" id="2838558"/>
    <lineage>
        <taxon>Bacteria</taxon>
        <taxon>Bacillati</taxon>
        <taxon>Bacillota</taxon>
        <taxon>Clostridia</taxon>
        <taxon>Lachnospirales</taxon>
        <taxon>Lachnospiraceae</taxon>
        <taxon>Enterocloster</taxon>
    </lineage>
</organism>
<comment type="catalytic activity">
    <reaction evidence="7">
        <text>ATP + H2O = ADP + phosphate + H(+)</text>
        <dbReference type="Rhea" id="RHEA:13065"/>
        <dbReference type="ChEBI" id="CHEBI:15377"/>
        <dbReference type="ChEBI" id="CHEBI:15378"/>
        <dbReference type="ChEBI" id="CHEBI:30616"/>
        <dbReference type="ChEBI" id="CHEBI:43474"/>
        <dbReference type="ChEBI" id="CHEBI:456216"/>
        <dbReference type="EC" id="3.6.4.13"/>
    </reaction>
</comment>
<evidence type="ECO:0000256" key="2">
    <source>
        <dbReference type="ARBA" id="ARBA00022741"/>
    </source>
</evidence>
<reference evidence="9" key="2">
    <citation type="submission" date="2021-04" db="EMBL/GenBank/DDBJ databases">
        <authorList>
            <person name="Gilroy R."/>
        </authorList>
    </citation>
    <scope>NUCLEOTIDE SEQUENCE</scope>
    <source>
        <strain evidence="9">CHK198-12963</strain>
    </source>
</reference>
<evidence type="ECO:0000313" key="10">
    <source>
        <dbReference type="Proteomes" id="UP000823863"/>
    </source>
</evidence>
<evidence type="ECO:0000256" key="4">
    <source>
        <dbReference type="ARBA" id="ARBA00022806"/>
    </source>
</evidence>
<dbReference type="InterPro" id="IPR001650">
    <property type="entry name" value="Helicase_C-like"/>
</dbReference>
<dbReference type="InterPro" id="IPR027417">
    <property type="entry name" value="P-loop_NTPase"/>
</dbReference>
<evidence type="ECO:0000259" key="8">
    <source>
        <dbReference type="PROSITE" id="PS51194"/>
    </source>
</evidence>
<dbReference type="EMBL" id="DWWB01000013">
    <property type="protein sequence ID" value="HJC65724.1"/>
    <property type="molecule type" value="Genomic_DNA"/>
</dbReference>
<dbReference type="Gene3D" id="3.40.50.300">
    <property type="entry name" value="P-loop containing nucleotide triphosphate hydrolases"/>
    <property type="match status" value="2"/>
</dbReference>
<gene>
    <name evidence="9" type="ORF">H9931_03240</name>
</gene>
<evidence type="ECO:0000256" key="5">
    <source>
        <dbReference type="ARBA" id="ARBA00022840"/>
    </source>
</evidence>
<dbReference type="Pfam" id="PF00271">
    <property type="entry name" value="Helicase_C"/>
    <property type="match status" value="1"/>
</dbReference>
<sequence length="663" mass="76525">MTDSCVYLADCYEDLFFGNVNKRYRSMTAAQLKSRMERLNAQTLEEVAKPNELSDIHAMTAKACSYVMGRRQRARTEEQQREWDELRERLVDFCHQLAAKDLEFLPPLTRDELEQVLKMQGIRRYLLSNSLERAYQLFYVPKTIKKGIQESIQKKPELEYPGAREMQRKFILHIGPTNSGKTHDALERLKTALHGAYFGPLRLLALEVYDRMNTDQVPCSMITGEETLEIPGAVCQACTVEMLNDHEYFDVAVIDECQLVADPYRGHNWTRAILGIRAEEIHLCMAPEAEDIIVQMIRRCGDQYRIVRHKRNTRLTLEEKPYVLGKDLKKGDALIVFSKKSVLALAAHLETMGIKSSVIYGSLPPATRREQVRRFLAKETDVVVSTDAIGMGLNLPIRRIVFVETRKFDGVNRRDLNPEEIKQIAGRAGRFGLYNEGFVAAIDNVELIKDGLSRRPVPILKAYVGFPEQVLNLPAPIDTLVKIWAGMEAPAIYEKMEVDELLALYQIFEDVHFQDMEQYTKQEIYKLITCAVDIDNRLVMDLWRDYCREYREVDELEFPYSPGDDLYDLESYYKMLDLYFQFSRKVGLPVQKENLAAERRETEGKISQILKDECASYSRKCSFCGKELAWDYPFSICERCFERGRSKGGHRGKGTAHRQSKRA</sequence>
<dbReference type="SUPFAM" id="SSF52540">
    <property type="entry name" value="P-loop containing nucleoside triphosphate hydrolases"/>
    <property type="match status" value="1"/>
</dbReference>
<evidence type="ECO:0000256" key="3">
    <source>
        <dbReference type="ARBA" id="ARBA00022801"/>
    </source>
</evidence>
<reference evidence="9" key="1">
    <citation type="journal article" date="2021" name="PeerJ">
        <title>Extensive microbial diversity within the chicken gut microbiome revealed by metagenomics and culture.</title>
        <authorList>
            <person name="Gilroy R."/>
            <person name="Ravi A."/>
            <person name="Getino M."/>
            <person name="Pursley I."/>
            <person name="Horton D.L."/>
            <person name="Alikhan N.F."/>
            <person name="Baker D."/>
            <person name="Gharbi K."/>
            <person name="Hall N."/>
            <person name="Watson M."/>
            <person name="Adriaenssens E.M."/>
            <person name="Foster-Nyarko E."/>
            <person name="Jarju S."/>
            <person name="Secka A."/>
            <person name="Antonio M."/>
            <person name="Oren A."/>
            <person name="Chaudhuri R.R."/>
            <person name="La Ragione R."/>
            <person name="Hildebrand F."/>
            <person name="Pallen M.J."/>
        </authorList>
    </citation>
    <scope>NUCLEOTIDE SEQUENCE</scope>
    <source>
        <strain evidence="9">CHK198-12963</strain>
    </source>
</reference>
<evidence type="ECO:0000313" key="9">
    <source>
        <dbReference type="EMBL" id="HJC65724.1"/>
    </source>
</evidence>
<keyword evidence="5" id="KW-0067">ATP-binding</keyword>
<dbReference type="InterPro" id="IPR044774">
    <property type="entry name" value="Suv3_DEXQc"/>
</dbReference>
<dbReference type="GO" id="GO:0005524">
    <property type="term" value="F:ATP binding"/>
    <property type="evidence" value="ECO:0007669"/>
    <property type="project" value="UniProtKB-KW"/>
</dbReference>
<keyword evidence="3" id="KW-0378">Hydrolase</keyword>
<evidence type="ECO:0000256" key="6">
    <source>
        <dbReference type="ARBA" id="ARBA00022946"/>
    </source>
</evidence>
<dbReference type="Proteomes" id="UP000823863">
    <property type="component" value="Unassembled WGS sequence"/>
</dbReference>
<keyword evidence="6" id="KW-0809">Transit peptide</keyword>
<protein>
    <recommendedName>
        <fullName evidence="1">RNA helicase</fullName>
        <ecNumber evidence="1">3.6.4.13</ecNumber>
    </recommendedName>
</protein>
<dbReference type="GO" id="GO:0016787">
    <property type="term" value="F:hydrolase activity"/>
    <property type="evidence" value="ECO:0007669"/>
    <property type="project" value="UniProtKB-KW"/>
</dbReference>
<dbReference type="InterPro" id="IPR050699">
    <property type="entry name" value="RNA-DNA_Helicase"/>
</dbReference>
<evidence type="ECO:0000256" key="7">
    <source>
        <dbReference type="ARBA" id="ARBA00047984"/>
    </source>
</evidence>
<dbReference type="CDD" id="cd18805">
    <property type="entry name" value="SF2_C_suv3"/>
    <property type="match status" value="1"/>
</dbReference>
<keyword evidence="4 9" id="KW-0347">Helicase</keyword>
<dbReference type="GO" id="GO:0003724">
    <property type="term" value="F:RNA helicase activity"/>
    <property type="evidence" value="ECO:0007669"/>
    <property type="project" value="UniProtKB-EC"/>
</dbReference>
<comment type="caution">
    <text evidence="9">The sequence shown here is derived from an EMBL/GenBank/DDBJ whole genome shotgun (WGS) entry which is preliminary data.</text>
</comment>
<dbReference type="AlphaFoldDB" id="A0A9D2TDA8"/>
<accession>A0A9D2TDA8</accession>
<dbReference type="CDD" id="cd17913">
    <property type="entry name" value="DEXQc_Suv3"/>
    <property type="match status" value="1"/>
</dbReference>
<name>A0A9D2TDA8_9FIRM</name>
<dbReference type="PANTHER" id="PTHR12131">
    <property type="entry name" value="ATP-DEPENDENT RNA AND DNA HELICASE"/>
    <property type="match status" value="1"/>
</dbReference>
<dbReference type="InterPro" id="IPR055206">
    <property type="entry name" value="DEXQc_SUV3"/>
</dbReference>
<dbReference type="SMART" id="SM00490">
    <property type="entry name" value="HELICc"/>
    <property type="match status" value="1"/>
</dbReference>
<dbReference type="Gene3D" id="1.20.272.40">
    <property type="match status" value="1"/>
</dbReference>
<dbReference type="Pfam" id="PF22527">
    <property type="entry name" value="DEXQc_Suv3"/>
    <property type="match status" value="1"/>
</dbReference>